<evidence type="ECO:0000256" key="1">
    <source>
        <dbReference type="SAM" id="MobiDB-lite"/>
    </source>
</evidence>
<dbReference type="EMBL" id="JAAQTL010000001">
    <property type="protein sequence ID" value="NID15371.1"/>
    <property type="molecule type" value="Genomic_DNA"/>
</dbReference>
<gene>
    <name evidence="2" type="ORF">HBF32_07835</name>
</gene>
<sequence>MYQIDNATSVTTPPAPTPAGTPGFFTDGSAVGGVPATVVPAEWLNGVQEELVNAVVAAGLTPSKTAFNQLAAAIRSTSSVVGSSRGLRMAVAAASATATLTAAELVVENSAGLSFRISNLNQAINLASTGAGGMDTGTAPTSGYVAIYAIYNPTTGAVALLGKDATSGVQPEVYGGSNMPAGYTASALVSVWPTNSSLQFKAGLQIDRVISIGTVTVLASSSMVATTPTALSITSAVPPNAKFVSGTVLVQTSTTSTIGINLTPVALAAGIQGLGSSLGAPGYISAPYRRLPISVPQTIYYTSSNTAGTPSYTISVTEFEF</sequence>
<proteinExistence type="predicted"/>
<organism evidence="2 3">
    <name type="scientific">Luteibacter yeojuensis</name>
    <dbReference type="NCBI Taxonomy" id="345309"/>
    <lineage>
        <taxon>Bacteria</taxon>
        <taxon>Pseudomonadati</taxon>
        <taxon>Pseudomonadota</taxon>
        <taxon>Gammaproteobacteria</taxon>
        <taxon>Lysobacterales</taxon>
        <taxon>Rhodanobacteraceae</taxon>
        <taxon>Luteibacter</taxon>
    </lineage>
</organism>
<feature type="region of interest" description="Disordered" evidence="1">
    <location>
        <begin position="1"/>
        <end position="21"/>
    </location>
</feature>
<dbReference type="AlphaFoldDB" id="A0A7X5QTZ4"/>
<reference evidence="2 3" key="1">
    <citation type="journal article" date="2006" name="Int. J. Syst. Evol. Microbiol.">
        <title>Dyella yeojuensis sp. nov., isolated from greenhouse soil in Korea.</title>
        <authorList>
            <person name="Kim B.Y."/>
            <person name="Weon H.Y."/>
            <person name="Lee K.H."/>
            <person name="Seok S.J."/>
            <person name="Kwon S.W."/>
            <person name="Go S.J."/>
            <person name="Stackebrandt E."/>
        </authorList>
    </citation>
    <scope>NUCLEOTIDE SEQUENCE [LARGE SCALE GENOMIC DNA]</scope>
    <source>
        <strain evidence="2 3">DSM 17673</strain>
    </source>
</reference>
<feature type="compositionally biased region" description="Polar residues" evidence="1">
    <location>
        <begin position="1"/>
        <end position="10"/>
    </location>
</feature>
<accession>A0A7X5QTZ4</accession>
<comment type="caution">
    <text evidence="2">The sequence shown here is derived from an EMBL/GenBank/DDBJ whole genome shotgun (WGS) entry which is preliminary data.</text>
</comment>
<keyword evidence="3" id="KW-1185">Reference proteome</keyword>
<dbReference type="RefSeq" id="WP_166699120.1">
    <property type="nucleotide sequence ID" value="NZ_JAAQTL010000001.1"/>
</dbReference>
<name>A0A7X5QTZ4_9GAMM</name>
<dbReference type="Proteomes" id="UP000518878">
    <property type="component" value="Unassembled WGS sequence"/>
</dbReference>
<evidence type="ECO:0000313" key="2">
    <source>
        <dbReference type="EMBL" id="NID15371.1"/>
    </source>
</evidence>
<evidence type="ECO:0000313" key="3">
    <source>
        <dbReference type="Proteomes" id="UP000518878"/>
    </source>
</evidence>
<protein>
    <submittedName>
        <fullName evidence="2">Uncharacterized protein</fullName>
    </submittedName>
</protein>